<evidence type="ECO:0000313" key="1">
    <source>
        <dbReference type="EMBL" id="CAH0535336.1"/>
    </source>
</evidence>
<dbReference type="Proteomes" id="UP000838672">
    <property type="component" value="Unassembled WGS sequence"/>
</dbReference>
<gene>
    <name evidence="1" type="ORF">VST7929_02933</name>
</gene>
<proteinExistence type="predicted"/>
<keyword evidence="2" id="KW-1185">Reference proteome</keyword>
<name>A0ABN8DY90_9VIBR</name>
<evidence type="ECO:0000313" key="2">
    <source>
        <dbReference type="Proteomes" id="UP000838672"/>
    </source>
</evidence>
<organism evidence="1 2">
    <name type="scientific">Vibrio stylophorae</name>
    <dbReference type="NCBI Taxonomy" id="659351"/>
    <lineage>
        <taxon>Bacteria</taxon>
        <taxon>Pseudomonadati</taxon>
        <taxon>Pseudomonadota</taxon>
        <taxon>Gammaproteobacteria</taxon>
        <taxon>Vibrionales</taxon>
        <taxon>Vibrionaceae</taxon>
        <taxon>Vibrio</taxon>
    </lineage>
</organism>
<reference evidence="1" key="1">
    <citation type="submission" date="2021-11" db="EMBL/GenBank/DDBJ databases">
        <authorList>
            <person name="Rodrigo-Torres L."/>
            <person name="Arahal R. D."/>
            <person name="Lucena T."/>
        </authorList>
    </citation>
    <scope>NUCLEOTIDE SEQUENCE</scope>
    <source>
        <strain evidence="1">CECT 7929</strain>
    </source>
</reference>
<dbReference type="RefSeq" id="WP_237468177.1">
    <property type="nucleotide sequence ID" value="NZ_CAKLDI010000002.1"/>
</dbReference>
<sequence>MIGFEKVYDLKNQDEYIKQVQEATLNTSNFGMQNTHGLFGSSEWWSNIESGQLECIEERGVIKDLYMGSMGDWPIVVVDNNGVLNEWTREAETDYQYSLYEKGKTIIVKYVIQLFKETSEIKKISDSLEDKVILEMWVEQSNKPSQSDS</sequence>
<dbReference type="EMBL" id="CAKLDI010000002">
    <property type="protein sequence ID" value="CAH0535336.1"/>
    <property type="molecule type" value="Genomic_DNA"/>
</dbReference>
<comment type="caution">
    <text evidence="1">The sequence shown here is derived from an EMBL/GenBank/DDBJ whole genome shotgun (WGS) entry which is preliminary data.</text>
</comment>
<accession>A0ABN8DY90</accession>
<protein>
    <submittedName>
        <fullName evidence="1">Uncharacterized protein</fullName>
    </submittedName>
</protein>